<feature type="region of interest" description="Disordered" evidence="1">
    <location>
        <begin position="97"/>
        <end position="122"/>
    </location>
</feature>
<evidence type="ECO:0000313" key="2">
    <source>
        <dbReference type="EMBL" id="WVZ17155.1"/>
    </source>
</evidence>
<evidence type="ECO:0000256" key="1">
    <source>
        <dbReference type="SAM" id="MobiDB-lite"/>
    </source>
</evidence>
<accession>A0AAQ3NXG8</accession>
<gene>
    <name evidence="2" type="ORF">V8G54_010137</name>
</gene>
<proteinExistence type="predicted"/>
<organism evidence="2 3">
    <name type="scientific">Vigna mungo</name>
    <name type="common">Black gram</name>
    <name type="synonym">Phaseolus mungo</name>
    <dbReference type="NCBI Taxonomy" id="3915"/>
    <lineage>
        <taxon>Eukaryota</taxon>
        <taxon>Viridiplantae</taxon>
        <taxon>Streptophyta</taxon>
        <taxon>Embryophyta</taxon>
        <taxon>Tracheophyta</taxon>
        <taxon>Spermatophyta</taxon>
        <taxon>Magnoliopsida</taxon>
        <taxon>eudicotyledons</taxon>
        <taxon>Gunneridae</taxon>
        <taxon>Pentapetalae</taxon>
        <taxon>rosids</taxon>
        <taxon>fabids</taxon>
        <taxon>Fabales</taxon>
        <taxon>Fabaceae</taxon>
        <taxon>Papilionoideae</taxon>
        <taxon>50 kb inversion clade</taxon>
        <taxon>NPAAA clade</taxon>
        <taxon>indigoferoid/millettioid clade</taxon>
        <taxon>Phaseoleae</taxon>
        <taxon>Vigna</taxon>
    </lineage>
</organism>
<reference evidence="2 3" key="1">
    <citation type="journal article" date="2023" name="Life. Sci Alliance">
        <title>Evolutionary insights into 3D genome organization and epigenetic landscape of Vigna mungo.</title>
        <authorList>
            <person name="Junaid A."/>
            <person name="Singh B."/>
            <person name="Bhatia S."/>
        </authorList>
    </citation>
    <scope>NUCLEOTIDE SEQUENCE [LARGE SCALE GENOMIC DNA]</scope>
    <source>
        <strain evidence="2">Urdbean</strain>
    </source>
</reference>
<evidence type="ECO:0000313" key="3">
    <source>
        <dbReference type="Proteomes" id="UP001374535"/>
    </source>
</evidence>
<protein>
    <submittedName>
        <fullName evidence="2">Uncharacterized protein</fullName>
    </submittedName>
</protein>
<keyword evidence="3" id="KW-1185">Reference proteome</keyword>
<dbReference type="EMBL" id="CP144698">
    <property type="protein sequence ID" value="WVZ17155.1"/>
    <property type="molecule type" value="Genomic_DNA"/>
</dbReference>
<dbReference type="Proteomes" id="UP001374535">
    <property type="component" value="Chromosome 3"/>
</dbReference>
<sequence>MSDSAAAMGERQSGHERLDWSQVSMHSAWKAWQQRGRRRRRSWWWNLERQTAQSAAAEEERRVTEENVNSGSVSMTEAATAAVDEELTISGEMRRLEENIGVADAEGAAEEEEKRRRQRRLR</sequence>
<name>A0AAQ3NXG8_VIGMU</name>
<feature type="region of interest" description="Disordered" evidence="1">
    <location>
        <begin position="54"/>
        <end position="83"/>
    </location>
</feature>
<dbReference type="AlphaFoldDB" id="A0AAQ3NXG8"/>